<feature type="region of interest" description="Disordered" evidence="1">
    <location>
        <begin position="1"/>
        <end position="53"/>
    </location>
</feature>
<proteinExistence type="predicted"/>
<reference evidence="2 3" key="1">
    <citation type="journal article" date="2016" name="Sci. Rep.">
        <title>The Dendrobium catenatum Lindl. genome sequence provides insights into polysaccharide synthase, floral development and adaptive evolution.</title>
        <authorList>
            <person name="Zhang G.Q."/>
            <person name="Xu Q."/>
            <person name="Bian C."/>
            <person name="Tsai W.C."/>
            <person name="Yeh C.M."/>
            <person name="Liu K.W."/>
            <person name="Yoshida K."/>
            <person name="Zhang L.S."/>
            <person name="Chang S.B."/>
            <person name="Chen F."/>
            <person name="Shi Y."/>
            <person name="Su Y.Y."/>
            <person name="Zhang Y.Q."/>
            <person name="Chen L.J."/>
            <person name="Yin Y."/>
            <person name="Lin M."/>
            <person name="Huang H."/>
            <person name="Deng H."/>
            <person name="Wang Z.W."/>
            <person name="Zhu S.L."/>
            <person name="Zhao X."/>
            <person name="Deng C."/>
            <person name="Niu S.C."/>
            <person name="Huang J."/>
            <person name="Wang M."/>
            <person name="Liu G.H."/>
            <person name="Yang H.J."/>
            <person name="Xiao X.J."/>
            <person name="Hsiao Y.Y."/>
            <person name="Wu W.L."/>
            <person name="Chen Y.Y."/>
            <person name="Mitsuda N."/>
            <person name="Ohme-Takagi M."/>
            <person name="Luo Y.B."/>
            <person name="Van de Peer Y."/>
            <person name="Liu Z.J."/>
        </authorList>
    </citation>
    <scope>NUCLEOTIDE SEQUENCE [LARGE SCALE GENOMIC DNA]</scope>
    <source>
        <tissue evidence="2">The whole plant</tissue>
    </source>
</reference>
<protein>
    <submittedName>
        <fullName evidence="2">Uncharacterized protein</fullName>
    </submittedName>
</protein>
<feature type="compositionally biased region" description="Basic and acidic residues" evidence="1">
    <location>
        <begin position="1"/>
        <end position="39"/>
    </location>
</feature>
<dbReference type="EMBL" id="KZ503407">
    <property type="protein sequence ID" value="PKU64613.1"/>
    <property type="molecule type" value="Genomic_DNA"/>
</dbReference>
<dbReference type="AlphaFoldDB" id="A0A2I0VMJ9"/>
<sequence length="53" mass="6214">MEAGRRSEVGRHKELKERLLRPFPSHEPKPNSKDEEGRSKANPRRSCEAMNRQ</sequence>
<evidence type="ECO:0000313" key="2">
    <source>
        <dbReference type="EMBL" id="PKU64613.1"/>
    </source>
</evidence>
<accession>A0A2I0VMJ9</accession>
<name>A0A2I0VMJ9_9ASPA</name>
<reference evidence="2 3" key="2">
    <citation type="journal article" date="2017" name="Nature">
        <title>The Apostasia genome and the evolution of orchids.</title>
        <authorList>
            <person name="Zhang G.Q."/>
            <person name="Liu K.W."/>
            <person name="Li Z."/>
            <person name="Lohaus R."/>
            <person name="Hsiao Y.Y."/>
            <person name="Niu S.C."/>
            <person name="Wang J.Y."/>
            <person name="Lin Y.C."/>
            <person name="Xu Q."/>
            <person name="Chen L.J."/>
            <person name="Yoshida K."/>
            <person name="Fujiwara S."/>
            <person name="Wang Z.W."/>
            <person name="Zhang Y.Q."/>
            <person name="Mitsuda N."/>
            <person name="Wang M."/>
            <person name="Liu G.H."/>
            <person name="Pecoraro L."/>
            <person name="Huang H.X."/>
            <person name="Xiao X.J."/>
            <person name="Lin M."/>
            <person name="Wu X.Y."/>
            <person name="Wu W.L."/>
            <person name="Chen Y.Y."/>
            <person name="Chang S.B."/>
            <person name="Sakamoto S."/>
            <person name="Ohme-Takagi M."/>
            <person name="Yagi M."/>
            <person name="Zeng S.J."/>
            <person name="Shen C.Y."/>
            <person name="Yeh C.M."/>
            <person name="Luo Y.B."/>
            <person name="Tsai W.C."/>
            <person name="Van de Peer Y."/>
            <person name="Liu Z.J."/>
        </authorList>
    </citation>
    <scope>NUCLEOTIDE SEQUENCE [LARGE SCALE GENOMIC DNA]</scope>
    <source>
        <tissue evidence="2">The whole plant</tissue>
    </source>
</reference>
<evidence type="ECO:0000256" key="1">
    <source>
        <dbReference type="SAM" id="MobiDB-lite"/>
    </source>
</evidence>
<dbReference type="Proteomes" id="UP000233837">
    <property type="component" value="Unassembled WGS sequence"/>
</dbReference>
<organism evidence="2 3">
    <name type="scientific">Dendrobium catenatum</name>
    <dbReference type="NCBI Taxonomy" id="906689"/>
    <lineage>
        <taxon>Eukaryota</taxon>
        <taxon>Viridiplantae</taxon>
        <taxon>Streptophyta</taxon>
        <taxon>Embryophyta</taxon>
        <taxon>Tracheophyta</taxon>
        <taxon>Spermatophyta</taxon>
        <taxon>Magnoliopsida</taxon>
        <taxon>Liliopsida</taxon>
        <taxon>Asparagales</taxon>
        <taxon>Orchidaceae</taxon>
        <taxon>Epidendroideae</taxon>
        <taxon>Malaxideae</taxon>
        <taxon>Dendrobiinae</taxon>
        <taxon>Dendrobium</taxon>
    </lineage>
</organism>
<keyword evidence="3" id="KW-1185">Reference proteome</keyword>
<evidence type="ECO:0000313" key="3">
    <source>
        <dbReference type="Proteomes" id="UP000233837"/>
    </source>
</evidence>
<gene>
    <name evidence="2" type="ORF">MA16_Dca015874</name>
</gene>